<dbReference type="Pfam" id="PF06057">
    <property type="entry name" value="VirJ"/>
    <property type="match status" value="1"/>
</dbReference>
<dbReference type="InterPro" id="IPR010333">
    <property type="entry name" value="VirJ"/>
</dbReference>
<protein>
    <submittedName>
        <fullName evidence="3">Type IV secretory pathway VirJ component</fullName>
    </submittedName>
</protein>
<gene>
    <name evidence="3" type="ORF">J3R73_000556</name>
</gene>
<dbReference type="SUPFAM" id="SSF53474">
    <property type="entry name" value="alpha/beta-Hydrolases"/>
    <property type="match status" value="1"/>
</dbReference>
<dbReference type="RefSeq" id="WP_307422161.1">
    <property type="nucleotide sequence ID" value="NZ_JAUSVK010000001.1"/>
</dbReference>
<sequence>MRRIALFCVAMLALVTTAAAAPREIQVQEEILGKATVLAPQDEPTKFVALLSDTDGLSPAFRAVAEKLVAQGSAVLLVDSQAFIAALAKGDEEDCHYAFGDIEDASREAQRQLGMQTWRWPVLLGLGTLGGTFAYLNIAQAPENTAAGAVSTGFTTQMASKLKICEGAASDKVSDGLWAYKPFSDIPGRWTYVGAAAPDAVTQSFISASKSAASIVAPGGGDAVVDAAVKAALEMGAPPNEELGDLPLVELPTVGPPAGLAIFLSGDGGWRDIDKSIGEILQKEGVAVVGVDSLRYFWSTKQPEVIAADLTRIIAYYTKLWGAKRVGVIGYSLGADVIPFTWQKLSPQTRNKINLLALVGLEPTADFEISVSGWLGVASSSDVDLKPYLPSLPPEKTMCFYGIDEVADQETACVFPEMKNATLVERPGGHHFDGNYEPVARMILERMKK</sequence>
<feature type="signal peptide" evidence="1">
    <location>
        <begin position="1"/>
        <end position="20"/>
    </location>
</feature>
<organism evidence="3 4">
    <name type="scientific">Labrys monachus</name>
    <dbReference type="NCBI Taxonomy" id="217067"/>
    <lineage>
        <taxon>Bacteria</taxon>
        <taxon>Pseudomonadati</taxon>
        <taxon>Pseudomonadota</taxon>
        <taxon>Alphaproteobacteria</taxon>
        <taxon>Hyphomicrobiales</taxon>
        <taxon>Xanthobacteraceae</taxon>
        <taxon>Labrys</taxon>
    </lineage>
</organism>
<dbReference type="EMBL" id="JAUSVK010000001">
    <property type="protein sequence ID" value="MDQ0390764.1"/>
    <property type="molecule type" value="Genomic_DNA"/>
</dbReference>
<name>A0ABU0F9D9_9HYPH</name>
<keyword evidence="4" id="KW-1185">Reference proteome</keyword>
<reference evidence="3 4" key="1">
    <citation type="submission" date="2023-07" db="EMBL/GenBank/DDBJ databases">
        <title>Genomic Encyclopedia of Type Strains, Phase IV (KMG-IV): sequencing the most valuable type-strain genomes for metagenomic binning, comparative biology and taxonomic classification.</title>
        <authorList>
            <person name="Goeker M."/>
        </authorList>
    </citation>
    <scope>NUCLEOTIDE SEQUENCE [LARGE SCALE GENOMIC DNA]</scope>
    <source>
        <strain evidence="3 4">DSM 5896</strain>
    </source>
</reference>
<evidence type="ECO:0000256" key="1">
    <source>
        <dbReference type="SAM" id="SignalP"/>
    </source>
</evidence>
<feature type="domain" description="Bacterial virulence" evidence="2">
    <location>
        <begin position="260"/>
        <end position="448"/>
    </location>
</feature>
<dbReference type="InterPro" id="IPR011225">
    <property type="entry name" value="IV_sec_VirJ"/>
</dbReference>
<feature type="chain" id="PRO_5047374906" evidence="1">
    <location>
        <begin position="21"/>
        <end position="449"/>
    </location>
</feature>
<dbReference type="Gene3D" id="3.40.50.1820">
    <property type="entry name" value="alpha/beta hydrolase"/>
    <property type="match status" value="1"/>
</dbReference>
<evidence type="ECO:0000313" key="3">
    <source>
        <dbReference type="EMBL" id="MDQ0390764.1"/>
    </source>
</evidence>
<evidence type="ECO:0000313" key="4">
    <source>
        <dbReference type="Proteomes" id="UP001237448"/>
    </source>
</evidence>
<dbReference type="PIRSF" id="PIRSF029063">
    <property type="entry name" value="IV_sec_VirJ"/>
    <property type="match status" value="1"/>
</dbReference>
<proteinExistence type="predicted"/>
<keyword evidence="1" id="KW-0732">Signal</keyword>
<dbReference type="InterPro" id="IPR029058">
    <property type="entry name" value="AB_hydrolase_fold"/>
</dbReference>
<accession>A0ABU0F9D9</accession>
<evidence type="ECO:0000259" key="2">
    <source>
        <dbReference type="Pfam" id="PF06057"/>
    </source>
</evidence>
<comment type="caution">
    <text evidence="3">The sequence shown here is derived from an EMBL/GenBank/DDBJ whole genome shotgun (WGS) entry which is preliminary data.</text>
</comment>
<dbReference type="Proteomes" id="UP001237448">
    <property type="component" value="Unassembled WGS sequence"/>
</dbReference>